<protein>
    <submittedName>
        <fullName evidence="2">Uncharacterized protein</fullName>
    </submittedName>
</protein>
<proteinExistence type="predicted"/>
<evidence type="ECO:0000313" key="1">
    <source>
        <dbReference type="Proteomes" id="UP000887574"/>
    </source>
</evidence>
<name>A0A915DEE8_9BILA</name>
<evidence type="ECO:0000313" key="2">
    <source>
        <dbReference type="WBParaSite" id="jg19054"/>
    </source>
</evidence>
<keyword evidence="1" id="KW-1185">Reference proteome</keyword>
<organism evidence="1 2">
    <name type="scientific">Ditylenchus dipsaci</name>
    <dbReference type="NCBI Taxonomy" id="166011"/>
    <lineage>
        <taxon>Eukaryota</taxon>
        <taxon>Metazoa</taxon>
        <taxon>Ecdysozoa</taxon>
        <taxon>Nematoda</taxon>
        <taxon>Chromadorea</taxon>
        <taxon>Rhabditida</taxon>
        <taxon>Tylenchina</taxon>
        <taxon>Tylenchomorpha</taxon>
        <taxon>Sphaerularioidea</taxon>
        <taxon>Anguinidae</taxon>
        <taxon>Anguininae</taxon>
        <taxon>Ditylenchus</taxon>
    </lineage>
</organism>
<dbReference type="WBParaSite" id="jg19054">
    <property type="protein sequence ID" value="jg19054"/>
    <property type="gene ID" value="jg19054"/>
</dbReference>
<sequence>MSIGTESPSSSSMKFIPNQPRLKFTRARLLFSAGVRLIYGKEHPINRHTWRKMKANGELTEEQLQKEEVLLAFHKELFERQHHGEYPRTLKSVEPLSTKS</sequence>
<accession>A0A915DEE8</accession>
<dbReference type="AlphaFoldDB" id="A0A915DEE8"/>
<dbReference type="Proteomes" id="UP000887574">
    <property type="component" value="Unplaced"/>
</dbReference>
<reference evidence="2" key="1">
    <citation type="submission" date="2022-11" db="UniProtKB">
        <authorList>
            <consortium name="WormBaseParasite"/>
        </authorList>
    </citation>
    <scope>IDENTIFICATION</scope>
</reference>